<dbReference type="InterPro" id="IPR005119">
    <property type="entry name" value="LysR_subst-bd"/>
</dbReference>
<dbReference type="Gene3D" id="3.40.190.10">
    <property type="entry name" value="Periplasmic binding protein-like II"/>
    <property type="match status" value="2"/>
</dbReference>
<dbReference type="Gene3D" id="1.10.10.10">
    <property type="entry name" value="Winged helix-like DNA-binding domain superfamily/Winged helix DNA-binding domain"/>
    <property type="match status" value="1"/>
</dbReference>
<evidence type="ECO:0000256" key="1">
    <source>
        <dbReference type="ARBA" id="ARBA00009437"/>
    </source>
</evidence>
<comment type="similarity">
    <text evidence="1">Belongs to the LysR transcriptional regulatory family.</text>
</comment>
<dbReference type="PROSITE" id="PS50931">
    <property type="entry name" value="HTH_LYSR"/>
    <property type="match status" value="1"/>
</dbReference>
<organism evidence="7 8">
    <name type="scientific">Aquamicrobium lusatiense</name>
    <dbReference type="NCBI Taxonomy" id="89772"/>
    <lineage>
        <taxon>Bacteria</taxon>
        <taxon>Pseudomonadati</taxon>
        <taxon>Pseudomonadota</taxon>
        <taxon>Alphaproteobacteria</taxon>
        <taxon>Hyphomicrobiales</taxon>
        <taxon>Phyllobacteriaceae</taxon>
        <taxon>Aquamicrobium</taxon>
    </lineage>
</organism>
<evidence type="ECO:0000256" key="3">
    <source>
        <dbReference type="ARBA" id="ARBA00023015"/>
    </source>
</evidence>
<dbReference type="EMBL" id="JACHEU010000003">
    <property type="protein sequence ID" value="MBB6013935.1"/>
    <property type="molecule type" value="Genomic_DNA"/>
</dbReference>
<evidence type="ECO:0000256" key="5">
    <source>
        <dbReference type="ARBA" id="ARBA00023163"/>
    </source>
</evidence>
<protein>
    <submittedName>
        <fullName evidence="7">DNA-binding transcriptional LysR family regulator</fullName>
    </submittedName>
</protein>
<gene>
    <name evidence="7" type="ORF">HNR59_003329</name>
</gene>
<accession>A0A7W9VX18</accession>
<dbReference type="SUPFAM" id="SSF53850">
    <property type="entry name" value="Periplasmic binding protein-like II"/>
    <property type="match status" value="1"/>
</dbReference>
<dbReference type="Proteomes" id="UP000533306">
    <property type="component" value="Unassembled WGS sequence"/>
</dbReference>
<keyword evidence="4 7" id="KW-0238">DNA-binding</keyword>
<proteinExistence type="inferred from homology"/>
<name>A0A7W9VX18_9HYPH</name>
<sequence>MPTKAGSARRSAPPDMNLLVTLDALLSEGSVTGAAQRLNLSSPAMSRQLARIRHLLGDPVLVRAGRGLVPTPRAQALRERLRMLVAEAEALVRGEDELDLARLERSFVIRTSDSFVLSFGAGLAARVAREAPCVRLRFAPQDKEDIEALREGRVDVDIGVIGAAGPEIRLQALFHDRFVGVVRSGHPLTDTVTPELFAGFPHISVSRRGRFSGPIDTALEALGLSRRVTIAVANFADALAIARTSDHVAAVPARLTTPARIGLHTFDLPVKTDALAISLAWHPRLDADPAHRWLRGIVREVCADGRRQP</sequence>
<evidence type="ECO:0000256" key="4">
    <source>
        <dbReference type="ARBA" id="ARBA00023125"/>
    </source>
</evidence>
<dbReference type="GO" id="GO:0003700">
    <property type="term" value="F:DNA-binding transcription factor activity"/>
    <property type="evidence" value="ECO:0007669"/>
    <property type="project" value="InterPro"/>
</dbReference>
<comment type="caution">
    <text evidence="7">The sequence shown here is derived from an EMBL/GenBank/DDBJ whole genome shotgun (WGS) entry which is preliminary data.</text>
</comment>
<dbReference type="InterPro" id="IPR000847">
    <property type="entry name" value="LysR_HTH_N"/>
</dbReference>
<evidence type="ECO:0000313" key="8">
    <source>
        <dbReference type="Proteomes" id="UP000533306"/>
    </source>
</evidence>
<evidence type="ECO:0000313" key="7">
    <source>
        <dbReference type="EMBL" id="MBB6013935.1"/>
    </source>
</evidence>
<feature type="domain" description="HTH lysR-type" evidence="6">
    <location>
        <begin position="14"/>
        <end position="71"/>
    </location>
</feature>
<dbReference type="AlphaFoldDB" id="A0A7W9VX18"/>
<dbReference type="Pfam" id="PF00126">
    <property type="entry name" value="HTH_1"/>
    <property type="match status" value="1"/>
</dbReference>
<reference evidence="7 8" key="1">
    <citation type="submission" date="2020-08" db="EMBL/GenBank/DDBJ databases">
        <title>Genomic Encyclopedia of Type Strains, Phase IV (KMG-IV): sequencing the most valuable type-strain genomes for metagenomic binning, comparative biology and taxonomic classification.</title>
        <authorList>
            <person name="Goeker M."/>
        </authorList>
    </citation>
    <scope>NUCLEOTIDE SEQUENCE [LARGE SCALE GENOMIC DNA]</scope>
    <source>
        <strain evidence="7 8">DSM 11099</strain>
    </source>
</reference>
<dbReference type="InterPro" id="IPR036388">
    <property type="entry name" value="WH-like_DNA-bd_sf"/>
</dbReference>
<dbReference type="CDD" id="cd08460">
    <property type="entry name" value="PBP2_DntR_like_1"/>
    <property type="match status" value="1"/>
</dbReference>
<dbReference type="Pfam" id="PF03466">
    <property type="entry name" value="LysR_substrate"/>
    <property type="match status" value="1"/>
</dbReference>
<keyword evidence="8" id="KW-1185">Reference proteome</keyword>
<keyword evidence="2" id="KW-0536">Nodulation</keyword>
<evidence type="ECO:0000256" key="2">
    <source>
        <dbReference type="ARBA" id="ARBA00022458"/>
    </source>
</evidence>
<dbReference type="InterPro" id="IPR050389">
    <property type="entry name" value="LysR-type_TF"/>
</dbReference>
<dbReference type="GO" id="GO:0003677">
    <property type="term" value="F:DNA binding"/>
    <property type="evidence" value="ECO:0007669"/>
    <property type="project" value="UniProtKB-KW"/>
</dbReference>
<dbReference type="InterPro" id="IPR036390">
    <property type="entry name" value="WH_DNA-bd_sf"/>
</dbReference>
<dbReference type="PANTHER" id="PTHR30118:SF15">
    <property type="entry name" value="TRANSCRIPTIONAL REGULATORY PROTEIN"/>
    <property type="match status" value="1"/>
</dbReference>
<keyword evidence="3" id="KW-0805">Transcription regulation</keyword>
<keyword evidence="5" id="KW-0804">Transcription</keyword>
<dbReference type="RefSeq" id="WP_183832123.1">
    <property type="nucleotide sequence ID" value="NZ_JACHEU010000003.1"/>
</dbReference>
<dbReference type="PANTHER" id="PTHR30118">
    <property type="entry name" value="HTH-TYPE TRANSCRIPTIONAL REGULATOR LEUO-RELATED"/>
    <property type="match status" value="1"/>
</dbReference>
<dbReference type="SUPFAM" id="SSF46785">
    <property type="entry name" value="Winged helix' DNA-binding domain"/>
    <property type="match status" value="1"/>
</dbReference>
<evidence type="ECO:0000259" key="6">
    <source>
        <dbReference type="PROSITE" id="PS50931"/>
    </source>
</evidence>